<comment type="subcellular location">
    <subcellularLocation>
        <location evidence="15">Mitochondrion inner membrane</location>
    </subcellularLocation>
    <subcellularLocation>
        <location evidence="2">Plastid</location>
        <location evidence="2">Chloroplast</location>
    </subcellularLocation>
</comment>
<comment type="function">
    <text evidence="1 15">Catalyzes the 6-electron oxidation of protoporphyrinogen-IX to form protoporphyrin-IX.</text>
</comment>
<reference evidence="18 19" key="1">
    <citation type="journal article" date="2008" name="Nature">
        <title>The Phaeodactylum genome reveals the evolutionary history of diatom genomes.</title>
        <authorList>
            <person name="Bowler C."/>
            <person name="Allen A.E."/>
            <person name="Badger J.H."/>
            <person name="Grimwood J."/>
            <person name="Jabbari K."/>
            <person name="Kuo A."/>
            <person name="Maheswari U."/>
            <person name="Martens C."/>
            <person name="Maumus F."/>
            <person name="Otillar R.P."/>
            <person name="Rayko E."/>
            <person name="Salamov A."/>
            <person name="Vandepoele K."/>
            <person name="Beszteri B."/>
            <person name="Gruber A."/>
            <person name="Heijde M."/>
            <person name="Katinka M."/>
            <person name="Mock T."/>
            <person name="Valentin K."/>
            <person name="Verret F."/>
            <person name="Berges J.A."/>
            <person name="Brownlee C."/>
            <person name="Cadoret J.P."/>
            <person name="Chiovitti A."/>
            <person name="Choi C.J."/>
            <person name="Coesel S."/>
            <person name="De Martino A."/>
            <person name="Detter J.C."/>
            <person name="Durkin C."/>
            <person name="Falciatore A."/>
            <person name="Fournet J."/>
            <person name="Haruta M."/>
            <person name="Huysman M.J."/>
            <person name="Jenkins B.D."/>
            <person name="Jiroutova K."/>
            <person name="Jorgensen R.E."/>
            <person name="Joubert Y."/>
            <person name="Kaplan A."/>
            <person name="Kroger N."/>
            <person name="Kroth P.G."/>
            <person name="La Roche J."/>
            <person name="Lindquist E."/>
            <person name="Lommer M."/>
            <person name="Martin-Jezequel V."/>
            <person name="Lopez P.J."/>
            <person name="Lucas S."/>
            <person name="Mangogna M."/>
            <person name="McGinnis K."/>
            <person name="Medlin L.K."/>
            <person name="Montsant A."/>
            <person name="Oudot-Le Secq M.P."/>
            <person name="Napoli C."/>
            <person name="Obornik M."/>
            <person name="Parker M.S."/>
            <person name="Petit J.L."/>
            <person name="Porcel B.M."/>
            <person name="Poulsen N."/>
            <person name="Robison M."/>
            <person name="Rychlewski L."/>
            <person name="Rynearson T.A."/>
            <person name="Schmutz J."/>
            <person name="Shapiro H."/>
            <person name="Siaut M."/>
            <person name="Stanley M."/>
            <person name="Sussman M.R."/>
            <person name="Taylor A.R."/>
            <person name="Vardi A."/>
            <person name="von Dassow P."/>
            <person name="Vyverman W."/>
            <person name="Willis A."/>
            <person name="Wyrwicz L.S."/>
            <person name="Rokhsar D.S."/>
            <person name="Weissenbach J."/>
            <person name="Armbrust E.V."/>
            <person name="Green B.R."/>
            <person name="Van de Peer Y."/>
            <person name="Grigoriev I.V."/>
        </authorList>
    </citation>
    <scope>NUCLEOTIDE SEQUENCE [LARGE SCALE GENOMIC DNA]</scope>
    <source>
        <strain evidence="18 19">CCAP 1055/1</strain>
    </source>
</reference>
<evidence type="ECO:0000256" key="9">
    <source>
        <dbReference type="ARBA" id="ARBA00022827"/>
    </source>
</evidence>
<comment type="catalytic activity">
    <reaction evidence="14 15">
        <text>protoporphyrinogen IX + 3 O2 = protoporphyrin IX + 3 H2O2</text>
        <dbReference type="Rhea" id="RHEA:25576"/>
        <dbReference type="ChEBI" id="CHEBI:15379"/>
        <dbReference type="ChEBI" id="CHEBI:16240"/>
        <dbReference type="ChEBI" id="CHEBI:57306"/>
        <dbReference type="ChEBI" id="CHEBI:57307"/>
        <dbReference type="EC" id="1.3.3.4"/>
    </reaction>
</comment>
<comment type="similarity">
    <text evidence="4 15">Belongs to the protoporphyrinogen/coproporphyrinogen oxidase family. Protoporphyrinogen oxidase subfamily.</text>
</comment>
<dbReference type="AlphaFoldDB" id="B7GDU9"/>
<name>B7GDU9_PHATC</name>
<comment type="cofactor">
    <cofactor evidence="15">
        <name>FAD</name>
        <dbReference type="ChEBI" id="CHEBI:57692"/>
    </cofactor>
    <text evidence="15">Binds 1 FAD per subunit.</text>
</comment>
<dbReference type="Gene3D" id="3.50.50.60">
    <property type="entry name" value="FAD/NAD(P)-binding domain"/>
    <property type="match status" value="1"/>
</dbReference>
<dbReference type="InterPro" id="IPR002937">
    <property type="entry name" value="Amino_oxidase"/>
</dbReference>
<gene>
    <name evidence="18" type="primary">PPO</name>
    <name evidence="18" type="ORF">PHATRDRAFT_31109</name>
</gene>
<dbReference type="GeneID" id="7199138"/>
<dbReference type="UniPathway" id="UPA00251">
    <property type="reaction ID" value="UER00324"/>
</dbReference>
<keyword evidence="11 15" id="KW-0560">Oxidoreductase</keyword>
<keyword evidence="7 15" id="KW-0285">Flavoprotein</keyword>
<dbReference type="KEGG" id="pti:PHATRDRAFT_31109"/>
<keyword evidence="12 15" id="KW-0350">Heme biosynthesis</keyword>
<dbReference type="GO" id="GO:0006782">
    <property type="term" value="P:protoporphyrinogen IX biosynthetic process"/>
    <property type="evidence" value="ECO:0007669"/>
    <property type="project" value="UniProtKB-UniRule"/>
</dbReference>
<keyword evidence="9 15" id="KW-0274">FAD</keyword>
<evidence type="ECO:0000313" key="19">
    <source>
        <dbReference type="Proteomes" id="UP000000759"/>
    </source>
</evidence>
<dbReference type="GO" id="GO:0009507">
    <property type="term" value="C:chloroplast"/>
    <property type="evidence" value="ECO:0007669"/>
    <property type="project" value="UniProtKB-SubCell"/>
</dbReference>
<dbReference type="GO" id="GO:0004729">
    <property type="term" value="F:oxygen-dependent protoporphyrinogen oxidase activity"/>
    <property type="evidence" value="ECO:0007669"/>
    <property type="project" value="UniProtKB-UniRule"/>
</dbReference>
<evidence type="ECO:0000256" key="11">
    <source>
        <dbReference type="ARBA" id="ARBA00023002"/>
    </source>
</evidence>
<dbReference type="SMR" id="B7GDU9"/>
<dbReference type="SUPFAM" id="SSF54373">
    <property type="entry name" value="FAD-linked reductases, C-terminal domain"/>
    <property type="match status" value="1"/>
</dbReference>
<accession>B7GDU9</accession>
<evidence type="ECO:0000256" key="1">
    <source>
        <dbReference type="ARBA" id="ARBA00002600"/>
    </source>
</evidence>
<comment type="pathway">
    <text evidence="3 15">Porphyrin-containing compound metabolism; protoporphyrin-IX biosynthesis; protoporphyrin-IX from protoporphyrinogen-IX: step 1/1.</text>
</comment>
<dbReference type="PANTHER" id="PTHR42923:SF3">
    <property type="entry name" value="PROTOPORPHYRINOGEN OXIDASE"/>
    <property type="match status" value="1"/>
</dbReference>
<dbReference type="PaxDb" id="2850-Phatr31109"/>
<proteinExistence type="inferred from homology"/>
<evidence type="ECO:0000256" key="3">
    <source>
        <dbReference type="ARBA" id="ARBA00005073"/>
    </source>
</evidence>
<evidence type="ECO:0000256" key="15">
    <source>
        <dbReference type="RuleBase" id="RU367069"/>
    </source>
</evidence>
<evidence type="ECO:0000256" key="16">
    <source>
        <dbReference type="SAM" id="SignalP"/>
    </source>
</evidence>
<dbReference type="STRING" id="556484.B7GDU9"/>
<feature type="domain" description="Amine oxidase" evidence="17">
    <location>
        <begin position="61"/>
        <end position="512"/>
    </location>
</feature>
<dbReference type="InParanoid" id="B7GDU9"/>
<evidence type="ECO:0000256" key="10">
    <source>
        <dbReference type="ARBA" id="ARBA00022946"/>
    </source>
</evidence>
<protein>
    <recommendedName>
        <fullName evidence="5 15">Protoporphyrinogen oxidase</fullName>
        <ecNumber evidence="5 15">1.3.3.4</ecNumber>
    </recommendedName>
</protein>
<keyword evidence="8" id="KW-0934">Plastid</keyword>
<dbReference type="PANTHER" id="PTHR42923">
    <property type="entry name" value="PROTOPORPHYRINOGEN OXIDASE"/>
    <property type="match status" value="1"/>
</dbReference>
<evidence type="ECO:0000256" key="2">
    <source>
        <dbReference type="ARBA" id="ARBA00004229"/>
    </source>
</evidence>
<sequence length="520" mass="56643">MIAQCFLVTLSLVQSAAAFVAPRAASPFTASSHFHSPIPQLYAAAREVDCLVVGSGVSGSSLAFNLVKNHDVDTLMVERNEVVGGNLISKENEEGFVWEEGPNSFQPTPYISRLVHELGITKDLVLADGSLPRFVYWQGEGAGAKLANLHALPTNLPGDLLDFNLLTWPGKIRAGLGAIGLIAPPPTDREESIREFVTRHLGAETFERVIDPFVSGVYAGDPDELAMKAALKKIHRLEGLGDLGPGLVSGAINRFKEIADEKTSNPPDPAWPTYKGGQLGSFRKGLQTLALAAEEYLGPERVMKNTPIDKVEKLPDGRFKVTVLKDDKPIEIIAKSVCLTSPTRVTCKVAADLVPAATRLAEVYSPPVASVTMAYKKEWFKELPGGTSREPLRGFGHLLPRKMGVRSLGTIWSSSLFPGRAPEGWELLLTYIGGARDKGIADLSEEEIYKQVDADNHEILLKSDAPSGKRIGIRVWQTAIPQYRKGHLEILDALEADEAKVPGFYLGGNYRTGFFFCCLW</sequence>
<feature type="signal peptide" evidence="16">
    <location>
        <begin position="1"/>
        <end position="18"/>
    </location>
</feature>
<keyword evidence="16" id="KW-0732">Signal</keyword>
<dbReference type="InterPro" id="IPR050464">
    <property type="entry name" value="Zeta_carotene_desat/Oxidored"/>
</dbReference>
<evidence type="ECO:0000256" key="14">
    <source>
        <dbReference type="ARBA" id="ARBA00047554"/>
    </source>
</evidence>
<organism evidence="18 19">
    <name type="scientific">Phaeodactylum tricornutum (strain CCAP 1055/1)</name>
    <dbReference type="NCBI Taxonomy" id="556484"/>
    <lineage>
        <taxon>Eukaryota</taxon>
        <taxon>Sar</taxon>
        <taxon>Stramenopiles</taxon>
        <taxon>Ochrophyta</taxon>
        <taxon>Bacillariophyta</taxon>
        <taxon>Bacillariophyceae</taxon>
        <taxon>Bacillariophycidae</taxon>
        <taxon>Naviculales</taxon>
        <taxon>Phaeodactylaceae</taxon>
        <taxon>Phaeodactylum</taxon>
    </lineage>
</organism>
<dbReference type="eggNOG" id="KOG1276">
    <property type="taxonomic scope" value="Eukaryota"/>
</dbReference>
<evidence type="ECO:0000256" key="7">
    <source>
        <dbReference type="ARBA" id="ARBA00022630"/>
    </source>
</evidence>
<dbReference type="InterPro" id="IPR036188">
    <property type="entry name" value="FAD/NAD-bd_sf"/>
</dbReference>
<dbReference type="InterPro" id="IPR004572">
    <property type="entry name" value="Protoporphyrinogen_oxidase"/>
</dbReference>
<dbReference type="GO" id="GO:0005743">
    <property type="term" value="C:mitochondrial inner membrane"/>
    <property type="evidence" value="ECO:0007669"/>
    <property type="project" value="UniProtKB-SubCell"/>
</dbReference>
<dbReference type="EC" id="1.3.3.4" evidence="5 15"/>
<evidence type="ECO:0000256" key="8">
    <source>
        <dbReference type="ARBA" id="ARBA00022640"/>
    </source>
</evidence>
<dbReference type="RefSeq" id="XP_002185274.1">
    <property type="nucleotide sequence ID" value="XM_002185238.1"/>
</dbReference>
<keyword evidence="13 15" id="KW-0627">Porphyrin biosynthesis</keyword>
<reference evidence="19" key="2">
    <citation type="submission" date="2008-08" db="EMBL/GenBank/DDBJ databases">
        <authorList>
            <consortium name="Diatom Consortium"/>
            <person name="Grigoriev I."/>
            <person name="Grimwood J."/>
            <person name="Kuo A."/>
            <person name="Otillar R.P."/>
            <person name="Salamov A."/>
            <person name="Detter J.C."/>
            <person name="Lindquist E."/>
            <person name="Shapiro H."/>
            <person name="Lucas S."/>
            <person name="Glavina del Rio T."/>
            <person name="Pitluck S."/>
            <person name="Rokhsar D."/>
            <person name="Bowler C."/>
        </authorList>
    </citation>
    <scope>GENOME REANNOTATION</scope>
    <source>
        <strain evidence="19">CCAP 1055/1</strain>
    </source>
</reference>
<dbReference type="EMBL" id="CM000631">
    <property type="protein sequence ID" value="EEC43143.1"/>
    <property type="molecule type" value="Genomic_DNA"/>
</dbReference>
<dbReference type="Gene3D" id="3.90.660.20">
    <property type="entry name" value="Protoporphyrinogen oxidase, mitochondrial, domain 2"/>
    <property type="match status" value="1"/>
</dbReference>
<keyword evidence="10" id="KW-0809">Transit peptide</keyword>
<dbReference type="Pfam" id="PF01593">
    <property type="entry name" value="Amino_oxidase"/>
    <property type="match status" value="1"/>
</dbReference>
<evidence type="ECO:0000256" key="6">
    <source>
        <dbReference type="ARBA" id="ARBA00022528"/>
    </source>
</evidence>
<evidence type="ECO:0000256" key="5">
    <source>
        <dbReference type="ARBA" id="ARBA00012867"/>
    </source>
</evidence>
<dbReference type="Gene3D" id="1.10.3110.10">
    <property type="entry name" value="protoporphyrinogen ix oxidase, domain 3"/>
    <property type="match status" value="1"/>
</dbReference>
<dbReference type="FunFam" id="1.10.3110.10:FF:000002">
    <property type="entry name" value="Protoporphyrinogen oxidase"/>
    <property type="match status" value="1"/>
</dbReference>
<evidence type="ECO:0000259" key="17">
    <source>
        <dbReference type="Pfam" id="PF01593"/>
    </source>
</evidence>
<dbReference type="NCBIfam" id="TIGR00562">
    <property type="entry name" value="proto_IX_ox"/>
    <property type="match status" value="1"/>
</dbReference>
<evidence type="ECO:0000256" key="4">
    <source>
        <dbReference type="ARBA" id="ARBA00010551"/>
    </source>
</evidence>
<dbReference type="HOGENOM" id="CLU_009629_3_0_1"/>
<dbReference type="OrthoDB" id="419752at2759"/>
<evidence type="ECO:0000313" key="18">
    <source>
        <dbReference type="EMBL" id="EEC43143.1"/>
    </source>
</evidence>
<keyword evidence="6" id="KW-0150">Chloroplast</keyword>
<dbReference type="Proteomes" id="UP000000759">
    <property type="component" value="Chromosome 29"/>
</dbReference>
<feature type="chain" id="PRO_5002855799" description="Protoporphyrinogen oxidase" evidence="16">
    <location>
        <begin position="19"/>
        <end position="520"/>
    </location>
</feature>
<evidence type="ECO:0000256" key="13">
    <source>
        <dbReference type="ARBA" id="ARBA00023244"/>
    </source>
</evidence>
<keyword evidence="19" id="KW-1185">Reference proteome</keyword>
<evidence type="ECO:0000256" key="12">
    <source>
        <dbReference type="ARBA" id="ARBA00023133"/>
    </source>
</evidence>
<dbReference type="SUPFAM" id="SSF51905">
    <property type="entry name" value="FAD/NAD(P)-binding domain"/>
    <property type="match status" value="1"/>
</dbReference>